<keyword evidence="2" id="KW-1185">Reference proteome</keyword>
<dbReference type="AlphaFoldDB" id="E0SC52"/>
<dbReference type="HOGENOM" id="CLU_2449869_0_0_6"/>
<organism evidence="1 2">
    <name type="scientific">Dickeya dadantii (strain 3937)</name>
    <name type="common">Erwinia chrysanthemi (strain 3937)</name>
    <dbReference type="NCBI Taxonomy" id="198628"/>
    <lineage>
        <taxon>Bacteria</taxon>
        <taxon>Pseudomonadati</taxon>
        <taxon>Pseudomonadota</taxon>
        <taxon>Gammaproteobacteria</taxon>
        <taxon>Enterobacterales</taxon>
        <taxon>Pectobacteriaceae</taxon>
        <taxon>Dickeya</taxon>
    </lineage>
</organism>
<dbReference type="Proteomes" id="UP000006859">
    <property type="component" value="Chromosome"/>
</dbReference>
<accession>E0SC52</accession>
<reference evidence="1 2" key="1">
    <citation type="journal article" date="2011" name="J. Bacteriol.">
        <title>Genome sequence of the plant-pathogenic bacterium Dickeya dadantii 3937.</title>
        <authorList>
            <person name="Glasner J.D."/>
            <person name="Yang C.H."/>
            <person name="Reverchon S."/>
            <person name="Hugouvieux-Cotte-Pattat N."/>
            <person name="Condemine G."/>
            <person name="Bohin J.P."/>
            <person name="Van Gijsegem F."/>
            <person name="Yang S."/>
            <person name="Franza T."/>
            <person name="Expert D."/>
            <person name="Plunkett G. III"/>
            <person name="San Francisco M.J."/>
            <person name="Charkowski A.O."/>
            <person name="Py B."/>
            <person name="Bell K."/>
            <person name="Rauscher L."/>
            <person name="Rodriguez-Palenzuela P."/>
            <person name="Toussaint A."/>
            <person name="Holeva M.C."/>
            <person name="He S.Y."/>
            <person name="Douet V."/>
            <person name="Boccara M."/>
            <person name="Blanco C."/>
            <person name="Toth I."/>
            <person name="Anderson B.D."/>
            <person name="Biehl B.S."/>
            <person name="Mau B."/>
            <person name="Flynn S.M."/>
            <person name="Barras F."/>
            <person name="Lindeberg M."/>
            <person name="Birch P.R."/>
            <person name="Tsuyumu S."/>
            <person name="Shi X."/>
            <person name="Hibbing M."/>
            <person name="Yap M.N."/>
            <person name="Carpentier M."/>
            <person name="Dassa E."/>
            <person name="Umehara M."/>
            <person name="Kim J.F."/>
            <person name="Rusch M."/>
            <person name="Soni P."/>
            <person name="Mayhew G.F."/>
            <person name="Fouts D.E."/>
            <person name="Gill S.R."/>
            <person name="Blattner F.R."/>
            <person name="Keen N.T."/>
            <person name="Perna N.T."/>
        </authorList>
    </citation>
    <scope>NUCLEOTIDE SEQUENCE [LARGE SCALE GENOMIC DNA]</scope>
    <source>
        <strain evidence="1 2">3937</strain>
    </source>
</reference>
<gene>
    <name evidence="1" type="ordered locus">Dda3937_01569</name>
</gene>
<proteinExistence type="predicted"/>
<dbReference type="EMBL" id="CP002038">
    <property type="protein sequence ID" value="ADM99649.1"/>
    <property type="molecule type" value="Genomic_DNA"/>
</dbReference>
<evidence type="ECO:0000313" key="1">
    <source>
        <dbReference type="EMBL" id="ADM99649.1"/>
    </source>
</evidence>
<dbReference type="KEGG" id="ddd:Dda3937_01569"/>
<evidence type="ECO:0000313" key="2">
    <source>
        <dbReference type="Proteomes" id="UP000006859"/>
    </source>
</evidence>
<name>E0SC52_DICD3</name>
<sequence length="89" mass="10333">MFVFVFLLTRQIAPRIGESKKEYEEERLWRHVTKSLLRMLIKVTVAFSSCQYKIAGSRNAQRRSIKEGETRTVKNAPCGAFQATDRICH</sequence>
<protein>
    <submittedName>
        <fullName evidence="1">Uncharacterized protein</fullName>
    </submittedName>
</protein>